<protein>
    <submittedName>
        <fullName evidence="1">Uncharacterized protein</fullName>
    </submittedName>
</protein>
<reference evidence="1 2" key="2">
    <citation type="journal article" date="2016" name="Genome Announc.">
        <title>Draft Genome Sequence of a Biocontrol Rhizobacterium, Chryseobacterium kwangjuense Strain KJ1R5, Isolated from Pepper (Capsicum annuum).</title>
        <authorList>
            <person name="Jeong J.J."/>
            <person name="Park H."/>
            <person name="Park B.H."/>
            <person name="Mannaa M."/>
            <person name="Sang M.K."/>
            <person name="Choi I.G."/>
            <person name="Kim K.D."/>
        </authorList>
    </citation>
    <scope>NUCLEOTIDE SEQUENCE [LARGE SCALE GENOMIC DNA]</scope>
    <source>
        <strain evidence="1 2">KJ1R5</strain>
    </source>
</reference>
<dbReference type="RefSeq" id="WP_062650042.1">
    <property type="nucleotide sequence ID" value="NZ_LPUR01000001.1"/>
</dbReference>
<dbReference type="OrthoDB" id="9945458at2"/>
<sequence length="175" mass="20544">MSDNIDFELKINETHFSSYDSYINCGYLCSNDLSLTSRTSLNIKINFTKADFHIPIYEMARNYYEKEQVYITAIRNLLKQKRYLSLVYELSNDYISEDEFNEELENNEDNYLIKVNNRLDSINKVNNLISVINKIDVSFEEEDLLEIFSISGSLMYKSLLSHKIQNSEIDDKVSP</sequence>
<organism evidence="1 2">
    <name type="scientific">Chryseobacterium kwangjuense</name>
    <dbReference type="NCBI Taxonomy" id="267125"/>
    <lineage>
        <taxon>Bacteria</taxon>
        <taxon>Pseudomonadati</taxon>
        <taxon>Bacteroidota</taxon>
        <taxon>Flavobacteriia</taxon>
        <taxon>Flavobacteriales</taxon>
        <taxon>Weeksellaceae</taxon>
        <taxon>Chryseobacterium group</taxon>
        <taxon>Chryseobacterium</taxon>
    </lineage>
</organism>
<dbReference type="AlphaFoldDB" id="A0A135WM23"/>
<comment type="caution">
    <text evidence="1">The sequence shown here is derived from an EMBL/GenBank/DDBJ whole genome shotgun (WGS) entry which is preliminary data.</text>
</comment>
<dbReference type="EMBL" id="LPUR01000001">
    <property type="protein sequence ID" value="KXH85822.1"/>
    <property type="molecule type" value="Genomic_DNA"/>
</dbReference>
<evidence type="ECO:0000313" key="1">
    <source>
        <dbReference type="EMBL" id="KXH85822.1"/>
    </source>
</evidence>
<reference evidence="2" key="1">
    <citation type="submission" date="2015-12" db="EMBL/GenBank/DDBJ databases">
        <title>Genome sequence of a biocontrol rhizobacterium Chryseobacterium kwangjuense strain KJ1R5 isolated from pepper (Capsicum annuum L.).</title>
        <authorList>
            <person name="Jeong J.-J."/>
            <person name="Park H."/>
            <person name="Mannaa M."/>
            <person name="Sang M.K."/>
            <person name="Choi I.-G."/>
            <person name="Kim K.D."/>
        </authorList>
    </citation>
    <scope>NUCLEOTIDE SEQUENCE [LARGE SCALE GENOMIC DNA]</scope>
    <source>
        <strain evidence="2">KJ1R5</strain>
    </source>
</reference>
<name>A0A135WM23_9FLAO</name>
<evidence type="ECO:0000313" key="2">
    <source>
        <dbReference type="Proteomes" id="UP000070513"/>
    </source>
</evidence>
<dbReference type="Proteomes" id="UP000070513">
    <property type="component" value="Unassembled WGS sequence"/>
</dbReference>
<accession>A0A135WM23</accession>
<gene>
    <name evidence="1" type="ORF">AU378_08795</name>
</gene>
<proteinExistence type="predicted"/>